<dbReference type="SUPFAM" id="SSF53098">
    <property type="entry name" value="Ribonuclease H-like"/>
    <property type="match status" value="1"/>
</dbReference>
<name>A0A6V7DAX5_9XANT</name>
<dbReference type="GO" id="GO:0003677">
    <property type="term" value="F:DNA binding"/>
    <property type="evidence" value="ECO:0007669"/>
    <property type="project" value="InterPro"/>
</dbReference>
<evidence type="ECO:0000259" key="1">
    <source>
        <dbReference type="Pfam" id="PF01609"/>
    </source>
</evidence>
<dbReference type="EMBL" id="LR828257">
    <property type="protein sequence ID" value="CAD0331124.1"/>
    <property type="molecule type" value="Genomic_DNA"/>
</dbReference>
<evidence type="ECO:0000313" key="2">
    <source>
        <dbReference type="EMBL" id="CAD0331133.1"/>
    </source>
</evidence>
<dbReference type="EMBL" id="LR828257">
    <property type="protein sequence ID" value="CAD0331133.1"/>
    <property type="molecule type" value="Genomic_DNA"/>
</dbReference>
<dbReference type="InterPro" id="IPR047658">
    <property type="entry name" value="IS4-like_transpos"/>
</dbReference>
<feature type="domain" description="Transposase IS4-like" evidence="1">
    <location>
        <begin position="88"/>
        <end position="333"/>
    </location>
</feature>
<reference evidence="3 5" key="2">
    <citation type="submission" date="2023-10" db="EMBL/GenBank/DDBJ databases">
        <title>A new tool for lettuce pathogen research.</title>
        <authorList>
            <person name="Horton K.N."/>
            <person name="Cseke L.J."/>
            <person name="Badiwe M."/>
            <person name="Tesfaye D."/>
            <person name="Klein A."/>
            <person name="Su J."/>
            <person name="Potnis N."/>
            <person name="Gassmann W."/>
        </authorList>
    </citation>
    <scope>NUCLEOTIDE SEQUENCE [LARGE SCALE GENOMIC DNA]</scope>
    <source>
        <strain evidence="3 5">JSKH1901</strain>
    </source>
</reference>
<dbReference type="InterPro" id="IPR002559">
    <property type="entry name" value="Transposase_11"/>
</dbReference>
<evidence type="ECO:0000313" key="3">
    <source>
        <dbReference type="EMBL" id="MDV7248726.1"/>
    </source>
</evidence>
<dbReference type="GO" id="GO:0004803">
    <property type="term" value="F:transposase activity"/>
    <property type="evidence" value="ECO:0007669"/>
    <property type="project" value="InterPro"/>
</dbReference>
<dbReference type="NCBIfam" id="NF033591">
    <property type="entry name" value="transpos_IS4_2"/>
    <property type="match status" value="1"/>
</dbReference>
<organism evidence="2 4">
    <name type="scientific">Xanthomonas hortorum pv. vitians</name>
    <dbReference type="NCBI Taxonomy" id="83224"/>
    <lineage>
        <taxon>Bacteria</taxon>
        <taxon>Pseudomonadati</taxon>
        <taxon>Pseudomonadota</taxon>
        <taxon>Gammaproteobacteria</taxon>
        <taxon>Lysobacterales</taxon>
        <taxon>Lysobacteraceae</taxon>
        <taxon>Xanthomonas</taxon>
    </lineage>
</organism>
<sequence>MRASEVLQRCLADAFAPMHALRQRVLLKAVEALTSGWRLTLIDLARCWPGAERVRAPLKALDRLLSNHHLHAECLSLHAAMARWLLRSPRPLIVIDWSDLKADKSWCLLRAAVPVGGRTLTLLDRVYPGREQGSPRAERQFLKQLQALMPGGVRPILITDAGFRTPWFRAVQAIGWSWVGRLRGTTLVKPVEVKDQPDQWVSCRSLWELVQPQPRELDLMHINRSDPLACRLVVHGKSPRGRKHYNRRCRSEVARSSHSRKAAASEREPWLIIASPDLVEANARQLIGLYARRMQIEGSFRDLKSHRYGAAFEDSLTRQGPRLSILLMLNTLASFACWLAGMASEQSGHAAWLSPRKAKRKLYSTLRIGREALRRRWPMELISQWLARLRTLPEHIHNQMVLN</sequence>
<dbReference type="EMBL" id="JAWMQI010000030">
    <property type="protein sequence ID" value="MDV7248726.1"/>
    <property type="molecule type" value="Genomic_DNA"/>
</dbReference>
<dbReference type="GO" id="GO:0006313">
    <property type="term" value="P:DNA transposition"/>
    <property type="evidence" value="ECO:0007669"/>
    <property type="project" value="InterPro"/>
</dbReference>
<reference evidence="2 4" key="1">
    <citation type="submission" date="2020-07" db="EMBL/GenBank/DDBJ databases">
        <authorList>
            <person name="Pothier F. J."/>
        </authorList>
    </citation>
    <scope>NUCLEOTIDE SEQUENCE [LARGE SCALE GENOMIC DNA]</scope>
    <source>
        <strain evidence="2 4">CFBP 498</strain>
    </source>
</reference>
<dbReference type="AlphaFoldDB" id="A0A6V7DAX5"/>
<gene>
    <name evidence="2" type="ORF">CFBP498_21900</name>
    <name evidence="3" type="ORF">R4K57_09955</name>
</gene>
<dbReference type="Pfam" id="PF01609">
    <property type="entry name" value="DDE_Tnp_1"/>
    <property type="match status" value="1"/>
</dbReference>
<accession>A0A6V7DAX5</accession>
<dbReference type="PANTHER" id="PTHR35404">
    <property type="entry name" value="TRANSPOSASE OF TN10"/>
    <property type="match status" value="1"/>
</dbReference>
<dbReference type="RefSeq" id="WP_180313883.1">
    <property type="nucleotide sequence ID" value="NZ_JAJTZF010000069.1"/>
</dbReference>
<evidence type="ECO:0000313" key="4">
    <source>
        <dbReference type="Proteomes" id="UP000515406"/>
    </source>
</evidence>
<dbReference type="PANTHER" id="PTHR35404:SF8">
    <property type="entry name" value="TRANSPOSASE OF TN10"/>
    <property type="match status" value="1"/>
</dbReference>
<evidence type="ECO:0000313" key="5">
    <source>
        <dbReference type="Proteomes" id="UP001187425"/>
    </source>
</evidence>
<proteinExistence type="predicted"/>
<dbReference type="Proteomes" id="UP000515406">
    <property type="component" value="Chromosome"/>
</dbReference>
<dbReference type="InterPro" id="IPR012337">
    <property type="entry name" value="RNaseH-like_sf"/>
</dbReference>
<protein>
    <submittedName>
        <fullName evidence="2 3">IS4 family transposase</fullName>
    </submittedName>
</protein>
<dbReference type="Proteomes" id="UP001187425">
    <property type="component" value="Unassembled WGS sequence"/>
</dbReference>
<keyword evidence="4" id="KW-1185">Reference proteome</keyword>